<evidence type="ECO:0000313" key="4">
    <source>
        <dbReference type="Proteomes" id="UP000007435"/>
    </source>
</evidence>
<name>E4RXR7_LEAB4</name>
<dbReference type="InterPro" id="IPR001509">
    <property type="entry name" value="Epimerase_deHydtase"/>
</dbReference>
<dbReference type="eggNOG" id="COG0451">
    <property type="taxonomic scope" value="Bacteria"/>
</dbReference>
<dbReference type="SUPFAM" id="SSF51735">
    <property type="entry name" value="NAD(P)-binding Rossmann-fold domains"/>
    <property type="match status" value="1"/>
</dbReference>
<evidence type="ECO:0000259" key="2">
    <source>
        <dbReference type="Pfam" id="PF01370"/>
    </source>
</evidence>
<reference evidence="3 4" key="2">
    <citation type="journal article" date="2011" name="Stand. Genomic Sci.">
        <title>Complete genome sequence of Leadbetterella byssophila type strain (4M15).</title>
        <authorList>
            <person name="Abt B."/>
            <person name="Teshima H."/>
            <person name="Lucas S."/>
            <person name="Lapidus A."/>
            <person name="Del Rio T.G."/>
            <person name="Nolan M."/>
            <person name="Tice H."/>
            <person name="Cheng J.F."/>
            <person name="Pitluck S."/>
            <person name="Liolios K."/>
            <person name="Pagani I."/>
            <person name="Ivanova N."/>
            <person name="Mavromatis K."/>
            <person name="Pati A."/>
            <person name="Tapia R."/>
            <person name="Han C."/>
            <person name="Goodwin L."/>
            <person name="Chen A."/>
            <person name="Palaniappan K."/>
            <person name="Land M."/>
            <person name="Hauser L."/>
            <person name="Chang Y.J."/>
            <person name="Jeffries C.D."/>
            <person name="Rohde M."/>
            <person name="Goker M."/>
            <person name="Tindall B.J."/>
            <person name="Detter J.C."/>
            <person name="Woyke T."/>
            <person name="Bristow J."/>
            <person name="Eisen J.A."/>
            <person name="Markowitz V."/>
            <person name="Hugenholtz P."/>
            <person name="Klenk H.P."/>
            <person name="Kyrpides N.C."/>
        </authorList>
    </citation>
    <scope>NUCLEOTIDE SEQUENCE [LARGE SCALE GENOMIC DNA]</scope>
    <source>
        <strain evidence="4">DSM 17132 / JCM 16389 / KACC 11308 / NBRC 106382 / 4M15</strain>
    </source>
</reference>
<dbReference type="STRING" id="649349.Lbys_2466"/>
<feature type="domain" description="NAD-dependent epimerase/dehydratase" evidence="2">
    <location>
        <begin position="4"/>
        <end position="230"/>
    </location>
</feature>
<protein>
    <submittedName>
        <fullName evidence="3">NAD-dependent epimerase/dehydratase</fullName>
    </submittedName>
</protein>
<dbReference type="HOGENOM" id="CLU_007383_1_7_10"/>
<reference key="1">
    <citation type="submission" date="2010-11" db="EMBL/GenBank/DDBJ databases">
        <title>The complete genome of Leadbetterella byssophila DSM 17132.</title>
        <authorList>
            <consortium name="US DOE Joint Genome Institute (JGI-PGF)"/>
            <person name="Lucas S."/>
            <person name="Copeland A."/>
            <person name="Lapidus A."/>
            <person name="Glavina del Rio T."/>
            <person name="Dalin E."/>
            <person name="Tice H."/>
            <person name="Bruce D."/>
            <person name="Goodwin L."/>
            <person name="Pitluck S."/>
            <person name="Kyrpides N."/>
            <person name="Mavromatis K."/>
            <person name="Ivanova N."/>
            <person name="Teshima H."/>
            <person name="Brettin T."/>
            <person name="Detter J.C."/>
            <person name="Han C."/>
            <person name="Tapia R."/>
            <person name="Land M."/>
            <person name="Hauser L."/>
            <person name="Markowitz V."/>
            <person name="Cheng J.-F."/>
            <person name="Hugenholtz P."/>
            <person name="Woyke T."/>
            <person name="Wu D."/>
            <person name="Tindall B."/>
            <person name="Pomrenke H.G."/>
            <person name="Brambilla E."/>
            <person name="Klenk H.-P."/>
            <person name="Eisen J.A."/>
        </authorList>
    </citation>
    <scope>NUCLEOTIDE SEQUENCE [LARGE SCALE GENOMIC DNA]</scope>
    <source>
        <strain>DSM 17132</strain>
    </source>
</reference>
<sequence length="311" mass="34571">MRKIAITGANGFLGKNLAAKFAADGYQVICFSKGNDDTLGEFSNITFLNSQIEDILNFTNYPETKDIDVLYHFAWSGVSNVYKNNPNIQAQNIFYGLKVLDFAHKCDIKKVVFPGSAAEFSCTGGIINGQGVSSPSDVYAASKISTRLLCEAYAKQLGVGFIWTLITSVYGPGRDDNNLISYTIKSLLAGEKPSFTKLEQEWDYIYIEDLLSALIKVGESGRTGKIYPIGSGQHRKMIEYVQEIRSLIDPDLPIGIGDLPYKNGKIDHQILDISELKRDTGFVPEFSFEKGILLTIEFFKKQLNEKDSSYS</sequence>
<proteinExistence type="inferred from homology"/>
<evidence type="ECO:0000256" key="1">
    <source>
        <dbReference type="ARBA" id="ARBA00007637"/>
    </source>
</evidence>
<dbReference type="PANTHER" id="PTHR43000">
    <property type="entry name" value="DTDP-D-GLUCOSE 4,6-DEHYDRATASE-RELATED"/>
    <property type="match status" value="1"/>
</dbReference>
<dbReference type="RefSeq" id="WP_013409171.1">
    <property type="nucleotide sequence ID" value="NC_014655.1"/>
</dbReference>
<organism evidence="3 4">
    <name type="scientific">Leadbetterella byssophila (strain DSM 17132 / JCM 16389 / KACC 11308 / NBRC 106382 / 4M15)</name>
    <dbReference type="NCBI Taxonomy" id="649349"/>
    <lineage>
        <taxon>Bacteria</taxon>
        <taxon>Pseudomonadati</taxon>
        <taxon>Bacteroidota</taxon>
        <taxon>Cytophagia</taxon>
        <taxon>Cytophagales</taxon>
        <taxon>Leadbetterellaceae</taxon>
        <taxon>Leadbetterella</taxon>
    </lineage>
</organism>
<evidence type="ECO:0000313" key="3">
    <source>
        <dbReference type="EMBL" id="ADQ18131.1"/>
    </source>
</evidence>
<gene>
    <name evidence="3" type="ordered locus">Lbys_2466</name>
</gene>
<dbReference type="InterPro" id="IPR036291">
    <property type="entry name" value="NAD(P)-bd_dom_sf"/>
</dbReference>
<dbReference type="KEGG" id="lby:Lbys_2466"/>
<dbReference type="EMBL" id="CP002305">
    <property type="protein sequence ID" value="ADQ18131.1"/>
    <property type="molecule type" value="Genomic_DNA"/>
</dbReference>
<accession>E4RXR7</accession>
<dbReference type="Proteomes" id="UP000007435">
    <property type="component" value="Chromosome"/>
</dbReference>
<dbReference type="OrthoDB" id="9803010at2"/>
<dbReference type="AlphaFoldDB" id="E4RXR7"/>
<dbReference type="Gene3D" id="3.40.50.720">
    <property type="entry name" value="NAD(P)-binding Rossmann-like Domain"/>
    <property type="match status" value="1"/>
</dbReference>
<comment type="similarity">
    <text evidence="1">Belongs to the NAD(P)-dependent epimerase/dehydratase family.</text>
</comment>
<dbReference type="Pfam" id="PF01370">
    <property type="entry name" value="Epimerase"/>
    <property type="match status" value="1"/>
</dbReference>
<keyword evidence="4" id="KW-1185">Reference proteome</keyword>